<proteinExistence type="predicted"/>
<evidence type="ECO:0000313" key="1">
    <source>
        <dbReference type="EMBL" id="ERP31455.1"/>
    </source>
</evidence>
<dbReference type="EMBL" id="ASJR01000013">
    <property type="protein sequence ID" value="ERP31455.1"/>
    <property type="molecule type" value="Genomic_DNA"/>
</dbReference>
<comment type="caution">
    <text evidence="1">The sequence shown here is derived from an EMBL/GenBank/DDBJ whole genome shotgun (WGS) entry which is preliminary data.</text>
</comment>
<organism evidence="1 2">
    <name type="scientific">Chitinivibrio alkaliphilus ACht1</name>
    <dbReference type="NCBI Taxonomy" id="1313304"/>
    <lineage>
        <taxon>Bacteria</taxon>
        <taxon>Pseudomonadati</taxon>
        <taxon>Fibrobacterota</taxon>
        <taxon>Chitinivibrionia</taxon>
        <taxon>Chitinivibrionales</taxon>
        <taxon>Chitinivibrionaceae</taxon>
        <taxon>Chitinivibrio</taxon>
    </lineage>
</organism>
<name>U7DAN3_9BACT</name>
<keyword evidence="2" id="KW-1185">Reference proteome</keyword>
<dbReference type="AlphaFoldDB" id="U7DAN3"/>
<gene>
    <name evidence="1" type="ORF">CALK_1658</name>
</gene>
<accession>U7DAN3</accession>
<dbReference type="Proteomes" id="UP000017148">
    <property type="component" value="Unassembled WGS sequence"/>
</dbReference>
<dbReference type="RefSeq" id="WP_022637104.1">
    <property type="nucleotide sequence ID" value="NZ_ASJR01000013.1"/>
</dbReference>
<reference evidence="1 2" key="1">
    <citation type="journal article" date="2013" name="Environ. Microbiol.">
        <title>Genome analysis of Chitinivibrio alkaliphilus gen. nov., sp. nov., a novel extremely haloalkaliphilic anaerobic chitinolytic bacterium from the candidate phylum Termite Group 3.</title>
        <authorList>
            <person name="Sorokin D.Y."/>
            <person name="Gumerov V.M."/>
            <person name="Rakitin A.L."/>
            <person name="Beletsky A.V."/>
            <person name="Damste J.S."/>
            <person name="Muyzer G."/>
            <person name="Mardanov A.V."/>
            <person name="Ravin N.V."/>
        </authorList>
    </citation>
    <scope>NUCLEOTIDE SEQUENCE [LARGE SCALE GENOMIC DNA]</scope>
    <source>
        <strain evidence="1 2">ACht1</strain>
    </source>
</reference>
<sequence length="45" mass="4711">MKKVVGLLTAGAVAIAAIIMILNASDEKKLSQDQEKVERGARGVS</sequence>
<evidence type="ECO:0000313" key="2">
    <source>
        <dbReference type="Proteomes" id="UP000017148"/>
    </source>
</evidence>
<protein>
    <submittedName>
        <fullName evidence="1">Uncharacterized protein</fullName>
    </submittedName>
</protein>